<evidence type="ECO:0000259" key="1">
    <source>
        <dbReference type="Pfam" id="PF09862"/>
    </source>
</evidence>
<accession>A0A7C0VC33</accession>
<sequence length="118" mass="13667">MMKLPDKCPVCGGEIIIERFRCRDCGVSIEGEFTVPQWGLTQEQWDFIKLFLKVRGNLKEMERIMGLSYPTVRARLESVRRALGFTEVEDIKSEVLSALERGEITVEEALERLEEEEE</sequence>
<organism evidence="3">
    <name type="scientific">candidate division WOR-3 bacterium</name>
    <dbReference type="NCBI Taxonomy" id="2052148"/>
    <lineage>
        <taxon>Bacteria</taxon>
        <taxon>Bacteria division WOR-3</taxon>
    </lineage>
</organism>
<evidence type="ECO:0000259" key="2">
    <source>
        <dbReference type="Pfam" id="PF22747"/>
    </source>
</evidence>
<feature type="domain" description="DUF2089" evidence="1">
    <location>
        <begin position="40"/>
        <end position="85"/>
    </location>
</feature>
<name>A0A7C0VC33_UNCW3</name>
<dbReference type="Pfam" id="PF22747">
    <property type="entry name" value="Zn_ribbon_DUF2089"/>
    <property type="match status" value="1"/>
</dbReference>
<dbReference type="AlphaFoldDB" id="A0A7C0VC33"/>
<dbReference type="Proteomes" id="UP000885847">
    <property type="component" value="Unassembled WGS sequence"/>
</dbReference>
<dbReference type="InterPro" id="IPR053957">
    <property type="entry name" value="DUF2089_Zn_ribbon"/>
</dbReference>
<dbReference type="InterPro" id="IPR018658">
    <property type="entry name" value="DUF2089"/>
</dbReference>
<dbReference type="Pfam" id="PF09862">
    <property type="entry name" value="DUF2089"/>
    <property type="match status" value="1"/>
</dbReference>
<evidence type="ECO:0000313" key="3">
    <source>
        <dbReference type="EMBL" id="HDI83737.1"/>
    </source>
</evidence>
<feature type="domain" description="DUF2089" evidence="2">
    <location>
        <begin position="8"/>
        <end position="36"/>
    </location>
</feature>
<protein>
    <submittedName>
        <fullName evidence="3">DUF2089 domain-containing protein</fullName>
    </submittedName>
</protein>
<proteinExistence type="predicted"/>
<reference evidence="3" key="1">
    <citation type="journal article" date="2020" name="mSystems">
        <title>Genome- and Community-Level Interaction Insights into Carbon Utilization and Element Cycling Functions of Hydrothermarchaeota in Hydrothermal Sediment.</title>
        <authorList>
            <person name="Zhou Z."/>
            <person name="Liu Y."/>
            <person name="Xu W."/>
            <person name="Pan J."/>
            <person name="Luo Z.H."/>
            <person name="Li M."/>
        </authorList>
    </citation>
    <scope>NUCLEOTIDE SEQUENCE [LARGE SCALE GENOMIC DNA]</scope>
    <source>
        <strain evidence="3">HyVt-102</strain>
    </source>
</reference>
<gene>
    <name evidence="3" type="ORF">ENF18_08110</name>
</gene>
<dbReference type="EMBL" id="DQWE01000384">
    <property type="protein sequence ID" value="HDI83737.1"/>
    <property type="molecule type" value="Genomic_DNA"/>
</dbReference>
<comment type="caution">
    <text evidence="3">The sequence shown here is derived from an EMBL/GenBank/DDBJ whole genome shotgun (WGS) entry which is preliminary data.</text>
</comment>